<feature type="signal peptide" evidence="2">
    <location>
        <begin position="1"/>
        <end position="15"/>
    </location>
</feature>
<dbReference type="CDD" id="cd13121">
    <property type="entry name" value="BF2867_like_C"/>
    <property type="match status" value="1"/>
</dbReference>
<dbReference type="Pfam" id="PF13149">
    <property type="entry name" value="Mfa_like_1"/>
    <property type="match status" value="1"/>
</dbReference>
<keyword evidence="2" id="KW-0732">Signal</keyword>
<dbReference type="Gene3D" id="2.60.40.2630">
    <property type="match status" value="1"/>
</dbReference>
<feature type="region of interest" description="Disordered" evidence="1">
    <location>
        <begin position="273"/>
        <end position="293"/>
    </location>
</feature>
<dbReference type="CDD" id="cd13120">
    <property type="entry name" value="BF2867_like_N"/>
    <property type="match status" value="1"/>
</dbReference>
<evidence type="ECO:0000256" key="2">
    <source>
        <dbReference type="SAM" id="SignalP"/>
    </source>
</evidence>
<dbReference type="InterPro" id="IPR042278">
    <property type="entry name" value="Mfa-like_1_N"/>
</dbReference>
<dbReference type="EMBL" id="JBCLPP010000045">
    <property type="protein sequence ID" value="MEY8246400.1"/>
    <property type="molecule type" value="Genomic_DNA"/>
</dbReference>
<dbReference type="Proteomes" id="UP001565200">
    <property type="component" value="Unassembled WGS sequence"/>
</dbReference>
<reference evidence="3 4" key="1">
    <citation type="submission" date="2024-03" db="EMBL/GenBank/DDBJ databases">
        <title>Mouse gut bacterial collection (mGBC) of GemPharmatech.</title>
        <authorList>
            <person name="He Y."/>
            <person name="Dong L."/>
            <person name="Wu D."/>
            <person name="Gao X."/>
            <person name="Lin Z."/>
        </authorList>
    </citation>
    <scope>NUCLEOTIDE SEQUENCE [LARGE SCALE GENOMIC DNA]</scope>
    <source>
        <strain evidence="3 4">54-13</strain>
    </source>
</reference>
<protein>
    <submittedName>
        <fullName evidence="3">Fimbrillin family protein</fullName>
    </submittedName>
</protein>
<dbReference type="InterPro" id="IPR025049">
    <property type="entry name" value="Mfa-like_1"/>
</dbReference>
<dbReference type="Gene3D" id="2.60.40.2620">
    <property type="entry name" value="Fimbrillin-like"/>
    <property type="match status" value="1"/>
</dbReference>
<dbReference type="PROSITE" id="PS51257">
    <property type="entry name" value="PROKAR_LIPOPROTEIN"/>
    <property type="match status" value="1"/>
</dbReference>
<dbReference type="RefSeq" id="WP_148464535.1">
    <property type="nucleotide sequence ID" value="NZ_JBCLPP010000045.1"/>
</dbReference>
<sequence length="293" mass="31916">MKKFLLLAAATLALAACTNDDEYVDNTPVAARITAGIGNSVSSRAAGTAWAKGDKIGITTLRGDESKYVNMEYTTENGDGKFAGTPMYFQDAQAEVTFTAYYPFTGTEGTAPDIVENNTRADQQTPENQPTFDYLWDNRVGKKGQPNINFEFAHRMSKITMTFQDGEGTHVNKIESYSFDGLVLEGTFDPATGEAKAKKMDTEKLTLNVNNVVSGSARPSIIVYPQTTAGQVVLHIVKEGQTYKCELAFPGGELRSGTDYQYTIRLNKTDAQVTESKINPWSSQTGSGDATME</sequence>
<organism evidence="3 4">
    <name type="scientific">Heminiphilus faecis</name>
    <dbReference type="NCBI Taxonomy" id="2601703"/>
    <lineage>
        <taxon>Bacteria</taxon>
        <taxon>Pseudomonadati</taxon>
        <taxon>Bacteroidota</taxon>
        <taxon>Bacteroidia</taxon>
        <taxon>Bacteroidales</taxon>
        <taxon>Muribaculaceae</taxon>
        <taxon>Heminiphilus</taxon>
    </lineage>
</organism>
<keyword evidence="4" id="KW-1185">Reference proteome</keyword>
<name>A0ABV4D0R1_9BACT</name>
<evidence type="ECO:0000256" key="1">
    <source>
        <dbReference type="SAM" id="MobiDB-lite"/>
    </source>
</evidence>
<evidence type="ECO:0000313" key="4">
    <source>
        <dbReference type="Proteomes" id="UP001565200"/>
    </source>
</evidence>
<feature type="chain" id="PRO_5046200610" evidence="2">
    <location>
        <begin position="16"/>
        <end position="293"/>
    </location>
</feature>
<evidence type="ECO:0000313" key="3">
    <source>
        <dbReference type="EMBL" id="MEY8246400.1"/>
    </source>
</evidence>
<proteinExistence type="predicted"/>
<comment type="caution">
    <text evidence="3">The sequence shown here is derived from an EMBL/GenBank/DDBJ whole genome shotgun (WGS) entry which is preliminary data.</text>
</comment>
<gene>
    <name evidence="3" type="ORF">AAK873_12350</name>
</gene>
<accession>A0ABV4D0R1</accession>